<dbReference type="KEGG" id="nbr:O3I_021480"/>
<evidence type="ECO:0000313" key="2">
    <source>
        <dbReference type="Proteomes" id="UP000006304"/>
    </source>
</evidence>
<dbReference type="HOGENOM" id="CLU_100997_10_0_11"/>
<dbReference type="STRING" id="1133849.O3I_021480"/>
<evidence type="ECO:0000313" key="1">
    <source>
        <dbReference type="EMBL" id="AFU02255.1"/>
    </source>
</evidence>
<sequence length="148" mass="16129">MEQRTLDTAPTPQQLLDGWLTLWNGVYTFADDLIAADFRLHAAMMDGSAGDAVRGPDALVDWIDQVRLAFTELVFSVEVGPITDRDHLVVRWVAVGTYGGGFPGATAPAGTAVRFTGIDILRIEDAKIAEYWVNSDMHVLLATLGVRI</sequence>
<accession>K0EZD3</accession>
<name>K0EZD3_NOCB7</name>
<proteinExistence type="predicted"/>
<dbReference type="InterPro" id="IPR009959">
    <property type="entry name" value="Cyclase_SnoaL-like"/>
</dbReference>
<dbReference type="Gene3D" id="3.10.450.50">
    <property type="match status" value="1"/>
</dbReference>
<dbReference type="AlphaFoldDB" id="K0EZD3"/>
<dbReference type="GO" id="GO:0030638">
    <property type="term" value="P:polyketide metabolic process"/>
    <property type="evidence" value="ECO:0007669"/>
    <property type="project" value="InterPro"/>
</dbReference>
<organism evidence="1 2">
    <name type="scientific">Nocardia brasiliensis (strain ATCC 700358 / HUJEG-1)</name>
    <dbReference type="NCBI Taxonomy" id="1133849"/>
    <lineage>
        <taxon>Bacteria</taxon>
        <taxon>Bacillati</taxon>
        <taxon>Actinomycetota</taxon>
        <taxon>Actinomycetes</taxon>
        <taxon>Mycobacteriales</taxon>
        <taxon>Nocardiaceae</taxon>
        <taxon>Nocardia</taxon>
    </lineage>
</organism>
<gene>
    <name evidence="1" type="ORF">O3I_021480</name>
</gene>
<evidence type="ECO:0008006" key="3">
    <source>
        <dbReference type="Google" id="ProtNLM"/>
    </source>
</evidence>
<dbReference type="EMBL" id="CP003876">
    <property type="protein sequence ID" value="AFU02255.1"/>
    <property type="molecule type" value="Genomic_DNA"/>
</dbReference>
<protein>
    <recommendedName>
        <fullName evidence="3">Ester cyclase</fullName>
    </recommendedName>
</protein>
<dbReference type="Proteomes" id="UP000006304">
    <property type="component" value="Chromosome"/>
</dbReference>
<reference evidence="1 2" key="1">
    <citation type="journal article" date="2012" name="J. Bacteriol.">
        <title>Complete genome sequence of Nocardia brasiliensis HUJEG-1.</title>
        <authorList>
            <person name="Vera-Cabrera L."/>
            <person name="Ortiz-Lopez R."/>
            <person name="Elizondo-Gonzalez R."/>
            <person name="Perez-Maya A.A."/>
            <person name="Ocampo-Candiani J."/>
        </authorList>
    </citation>
    <scope>NUCLEOTIDE SEQUENCE [LARGE SCALE GENOMIC DNA]</scope>
    <source>
        <strain evidence="2">ATCC 700358</strain>
    </source>
</reference>
<keyword evidence="2" id="KW-1185">Reference proteome</keyword>
<dbReference type="eggNOG" id="COG5485">
    <property type="taxonomic scope" value="Bacteria"/>
</dbReference>
<dbReference type="InterPro" id="IPR032710">
    <property type="entry name" value="NTF2-like_dom_sf"/>
</dbReference>
<dbReference type="Pfam" id="PF07366">
    <property type="entry name" value="SnoaL"/>
    <property type="match status" value="1"/>
</dbReference>
<dbReference type="RefSeq" id="WP_014985110.1">
    <property type="nucleotide sequence ID" value="NC_018681.1"/>
</dbReference>
<dbReference type="SUPFAM" id="SSF54427">
    <property type="entry name" value="NTF2-like"/>
    <property type="match status" value="1"/>
</dbReference>